<evidence type="ECO:0000313" key="1">
    <source>
        <dbReference type="EMBL" id="GAA2119931.1"/>
    </source>
</evidence>
<reference evidence="2" key="1">
    <citation type="journal article" date="2019" name="Int. J. Syst. Evol. Microbiol.">
        <title>The Global Catalogue of Microorganisms (GCM) 10K type strain sequencing project: providing services to taxonomists for standard genome sequencing and annotation.</title>
        <authorList>
            <consortium name="The Broad Institute Genomics Platform"/>
            <consortium name="The Broad Institute Genome Sequencing Center for Infectious Disease"/>
            <person name="Wu L."/>
            <person name="Ma J."/>
        </authorList>
    </citation>
    <scope>NUCLEOTIDE SEQUENCE [LARGE SCALE GENOMIC DNA]</scope>
    <source>
        <strain evidence="2">JCM 15914</strain>
    </source>
</reference>
<name>A0ABP5JTX9_9MICC</name>
<gene>
    <name evidence="1" type="ORF">GCM10009824_21170</name>
</gene>
<dbReference type="Proteomes" id="UP001500166">
    <property type="component" value="Unassembled WGS sequence"/>
</dbReference>
<sequence length="143" mass="15268">MSKQEESWYSTSLDLGQIKQVLGSVLARAEISQLQGGPLNDMPEFAILAEQPGGLFKKPNFGKGLAATQILVHDNGDHRRIQMIALGTSAGATLSMAWQVRNEGIMDRQAAGASQPVLRSSQNMVAAVVEGLNAVDPQVQRVG</sequence>
<dbReference type="RefSeq" id="WP_344225004.1">
    <property type="nucleotide sequence ID" value="NZ_BAAAQA010000022.1"/>
</dbReference>
<evidence type="ECO:0000313" key="2">
    <source>
        <dbReference type="Proteomes" id="UP001500166"/>
    </source>
</evidence>
<keyword evidence="2" id="KW-1185">Reference proteome</keyword>
<organism evidence="1 2">
    <name type="scientific">Kocuria atrinae</name>
    <dbReference type="NCBI Taxonomy" id="592377"/>
    <lineage>
        <taxon>Bacteria</taxon>
        <taxon>Bacillati</taxon>
        <taxon>Actinomycetota</taxon>
        <taxon>Actinomycetes</taxon>
        <taxon>Micrococcales</taxon>
        <taxon>Micrococcaceae</taxon>
        <taxon>Kocuria</taxon>
    </lineage>
</organism>
<dbReference type="EMBL" id="BAAAQA010000022">
    <property type="protein sequence ID" value="GAA2119931.1"/>
    <property type="molecule type" value="Genomic_DNA"/>
</dbReference>
<comment type="caution">
    <text evidence="1">The sequence shown here is derived from an EMBL/GenBank/DDBJ whole genome shotgun (WGS) entry which is preliminary data.</text>
</comment>
<proteinExistence type="predicted"/>
<protein>
    <submittedName>
        <fullName evidence="1">Uncharacterized protein</fullName>
    </submittedName>
</protein>
<accession>A0ABP5JTX9</accession>